<feature type="chain" id="PRO_5017424774" evidence="1">
    <location>
        <begin position="19"/>
        <end position="205"/>
    </location>
</feature>
<dbReference type="Pfam" id="PF13568">
    <property type="entry name" value="OMP_b-brl_2"/>
    <property type="match status" value="1"/>
</dbReference>
<dbReference type="KEGG" id="ark:D6B99_03545"/>
<evidence type="ECO:0000256" key="1">
    <source>
        <dbReference type="SAM" id="SignalP"/>
    </source>
</evidence>
<dbReference type="Proteomes" id="UP000266118">
    <property type="component" value="Chromosome"/>
</dbReference>
<evidence type="ECO:0000313" key="3">
    <source>
        <dbReference type="EMBL" id="AYD46768.1"/>
    </source>
</evidence>
<reference evidence="3 4" key="1">
    <citation type="submission" date="2018-09" db="EMBL/GenBank/DDBJ databases">
        <title>Arachidicoccus sp. nov., a bacterium isolated from soil.</title>
        <authorList>
            <person name="Weon H.-Y."/>
            <person name="Kwon S.-W."/>
            <person name="Lee S.A."/>
        </authorList>
    </citation>
    <scope>NUCLEOTIDE SEQUENCE [LARGE SCALE GENOMIC DNA]</scope>
    <source>
        <strain evidence="3 4">KIS59-12</strain>
    </source>
</reference>
<name>A0A386HLJ0_9BACT</name>
<protein>
    <submittedName>
        <fullName evidence="3">PorT family protein</fullName>
    </submittedName>
</protein>
<gene>
    <name evidence="3" type="ORF">D6B99_03545</name>
</gene>
<dbReference type="InterPro" id="IPR011250">
    <property type="entry name" value="OMP/PagP_B-barrel"/>
</dbReference>
<dbReference type="InterPro" id="IPR025665">
    <property type="entry name" value="Beta-barrel_OMP_2"/>
</dbReference>
<keyword evidence="4" id="KW-1185">Reference proteome</keyword>
<sequence length="205" mass="22836">MKKFFFALFVFVTSGIFAQTTFRFGVKAGADYSLTTLQVPSNVDTKTSPKVGFWGGGFVEMSPNSEKNKFKLQLEALYNANNFAISNTGYDDYKDHLDYLSFPLLAKYFIKPDFSLNAGPVFNLLMGATQSQYDANTSTTISNNIDDQLKSFQMGLAVGATYYIYQGLFVDLRYNPFLGQANKNATTLYNKLTPSALTLGLGYKF</sequence>
<dbReference type="SUPFAM" id="SSF56925">
    <property type="entry name" value="OMPA-like"/>
    <property type="match status" value="1"/>
</dbReference>
<proteinExistence type="predicted"/>
<dbReference type="OrthoDB" id="947434at2"/>
<keyword evidence="1" id="KW-0732">Signal</keyword>
<accession>A0A386HLJ0</accession>
<organism evidence="3 4">
    <name type="scientific">Arachidicoccus soli</name>
    <dbReference type="NCBI Taxonomy" id="2341117"/>
    <lineage>
        <taxon>Bacteria</taxon>
        <taxon>Pseudomonadati</taxon>
        <taxon>Bacteroidota</taxon>
        <taxon>Chitinophagia</taxon>
        <taxon>Chitinophagales</taxon>
        <taxon>Chitinophagaceae</taxon>
        <taxon>Arachidicoccus</taxon>
    </lineage>
</organism>
<dbReference type="RefSeq" id="WP_119985141.1">
    <property type="nucleotide sequence ID" value="NZ_CP032489.1"/>
</dbReference>
<feature type="domain" description="Outer membrane protein beta-barrel" evidence="2">
    <location>
        <begin position="17"/>
        <end position="175"/>
    </location>
</feature>
<feature type="signal peptide" evidence="1">
    <location>
        <begin position="1"/>
        <end position="18"/>
    </location>
</feature>
<dbReference type="EMBL" id="CP032489">
    <property type="protein sequence ID" value="AYD46768.1"/>
    <property type="molecule type" value="Genomic_DNA"/>
</dbReference>
<evidence type="ECO:0000313" key="4">
    <source>
        <dbReference type="Proteomes" id="UP000266118"/>
    </source>
</evidence>
<evidence type="ECO:0000259" key="2">
    <source>
        <dbReference type="Pfam" id="PF13568"/>
    </source>
</evidence>
<dbReference type="AlphaFoldDB" id="A0A386HLJ0"/>